<evidence type="ECO:0000256" key="3">
    <source>
        <dbReference type="ARBA" id="ARBA00023163"/>
    </source>
</evidence>
<gene>
    <name evidence="6" type="ORF">GCM10007298_20500</name>
</gene>
<evidence type="ECO:0000256" key="1">
    <source>
        <dbReference type="ARBA" id="ARBA00023015"/>
    </source>
</evidence>
<name>A0ABQ1US01_9NOCA</name>
<evidence type="ECO:0000256" key="2">
    <source>
        <dbReference type="ARBA" id="ARBA00023125"/>
    </source>
</evidence>
<proteinExistence type="predicted"/>
<dbReference type="PANTHER" id="PTHR30055">
    <property type="entry name" value="HTH-TYPE TRANSCRIPTIONAL REGULATOR RUTR"/>
    <property type="match status" value="1"/>
</dbReference>
<reference evidence="7" key="1">
    <citation type="journal article" date="2019" name="Int. J. Syst. Evol. Microbiol.">
        <title>The Global Catalogue of Microorganisms (GCM) 10K type strain sequencing project: providing services to taxonomists for standard genome sequencing and annotation.</title>
        <authorList>
            <consortium name="The Broad Institute Genomics Platform"/>
            <consortium name="The Broad Institute Genome Sequencing Center for Infectious Disease"/>
            <person name="Wu L."/>
            <person name="Ma J."/>
        </authorList>
    </citation>
    <scope>NUCLEOTIDE SEQUENCE [LARGE SCALE GENOMIC DNA]</scope>
    <source>
        <strain evidence="7">CCM 7855</strain>
    </source>
</reference>
<dbReference type="Proteomes" id="UP000632454">
    <property type="component" value="Unassembled WGS sequence"/>
</dbReference>
<evidence type="ECO:0000313" key="6">
    <source>
        <dbReference type="EMBL" id="GGF24496.1"/>
    </source>
</evidence>
<feature type="domain" description="HTH tetR-type" evidence="5">
    <location>
        <begin position="11"/>
        <end position="71"/>
    </location>
</feature>
<keyword evidence="3" id="KW-0804">Transcription</keyword>
<dbReference type="InterPro" id="IPR041347">
    <property type="entry name" value="MftR_C"/>
</dbReference>
<dbReference type="Gene3D" id="1.10.357.10">
    <property type="entry name" value="Tetracycline Repressor, domain 2"/>
    <property type="match status" value="1"/>
</dbReference>
<accession>A0ABQ1US01</accession>
<organism evidence="6 7">
    <name type="scientific">Williamsia phyllosphaerae</name>
    <dbReference type="NCBI Taxonomy" id="885042"/>
    <lineage>
        <taxon>Bacteria</taxon>
        <taxon>Bacillati</taxon>
        <taxon>Actinomycetota</taxon>
        <taxon>Actinomycetes</taxon>
        <taxon>Mycobacteriales</taxon>
        <taxon>Nocardiaceae</taxon>
        <taxon>Williamsia</taxon>
    </lineage>
</organism>
<evidence type="ECO:0000256" key="4">
    <source>
        <dbReference type="PROSITE-ProRule" id="PRU00335"/>
    </source>
</evidence>
<dbReference type="InterPro" id="IPR050109">
    <property type="entry name" value="HTH-type_TetR-like_transc_reg"/>
</dbReference>
<feature type="DNA-binding region" description="H-T-H motif" evidence="4">
    <location>
        <begin position="34"/>
        <end position="53"/>
    </location>
</feature>
<protein>
    <submittedName>
        <fullName evidence="6">Transcriptional regulatory protein TetR</fullName>
    </submittedName>
</protein>
<dbReference type="InterPro" id="IPR001647">
    <property type="entry name" value="HTH_TetR"/>
</dbReference>
<dbReference type="PANTHER" id="PTHR30055:SF238">
    <property type="entry name" value="MYCOFACTOCIN BIOSYNTHESIS TRANSCRIPTIONAL REGULATOR MFTR-RELATED"/>
    <property type="match status" value="1"/>
</dbReference>
<dbReference type="RefSeq" id="WP_188489308.1">
    <property type="nucleotide sequence ID" value="NZ_BMCS01000001.1"/>
</dbReference>
<dbReference type="PRINTS" id="PR00455">
    <property type="entry name" value="HTHTETR"/>
</dbReference>
<dbReference type="Pfam" id="PF00440">
    <property type="entry name" value="TetR_N"/>
    <property type="match status" value="1"/>
</dbReference>
<comment type="caution">
    <text evidence="6">The sequence shown here is derived from an EMBL/GenBank/DDBJ whole genome shotgun (WGS) entry which is preliminary data.</text>
</comment>
<dbReference type="Gene3D" id="1.10.10.60">
    <property type="entry name" value="Homeodomain-like"/>
    <property type="match status" value="1"/>
</dbReference>
<keyword evidence="1" id="KW-0805">Transcription regulation</keyword>
<dbReference type="Pfam" id="PF17754">
    <property type="entry name" value="TetR_C_14"/>
    <property type="match status" value="1"/>
</dbReference>
<evidence type="ECO:0000259" key="5">
    <source>
        <dbReference type="PROSITE" id="PS50977"/>
    </source>
</evidence>
<dbReference type="InterPro" id="IPR023851">
    <property type="entry name" value="Tscrpt_reg_TetR-type"/>
</dbReference>
<dbReference type="InterPro" id="IPR009057">
    <property type="entry name" value="Homeodomain-like_sf"/>
</dbReference>
<keyword evidence="2 4" id="KW-0238">DNA-binding</keyword>
<dbReference type="PROSITE" id="PS50977">
    <property type="entry name" value="HTH_TETR_2"/>
    <property type="match status" value="1"/>
</dbReference>
<keyword evidence="7" id="KW-1185">Reference proteome</keyword>
<dbReference type="SUPFAM" id="SSF46689">
    <property type="entry name" value="Homeodomain-like"/>
    <property type="match status" value="1"/>
</dbReference>
<sequence>MASPQLGRRPSTTKTHISELAIALFAERGFDETSVDEVAQAAGIARRTLFRYYPSKNAIPWGDFDDHLSAMRDHLAGLPCDESVAEALRSALIAFNEVSDDQVDAHRRRMTLLLTVPALQAHSMLMYTGWRDVIAEFVAKRTGGTPGDHLPQTVAWLMLGVALSSYEQWLADPSTNLTALLADGSRILGRGLEAL</sequence>
<dbReference type="EMBL" id="BMCS01000001">
    <property type="protein sequence ID" value="GGF24496.1"/>
    <property type="molecule type" value="Genomic_DNA"/>
</dbReference>
<dbReference type="NCBIfam" id="TIGR03968">
    <property type="entry name" value="mycofact_TetR"/>
    <property type="match status" value="1"/>
</dbReference>
<evidence type="ECO:0000313" key="7">
    <source>
        <dbReference type="Proteomes" id="UP000632454"/>
    </source>
</evidence>